<organism evidence="1 2">
    <name type="scientific">Dendrothele bispora (strain CBS 962.96)</name>
    <dbReference type="NCBI Taxonomy" id="1314807"/>
    <lineage>
        <taxon>Eukaryota</taxon>
        <taxon>Fungi</taxon>
        <taxon>Dikarya</taxon>
        <taxon>Basidiomycota</taxon>
        <taxon>Agaricomycotina</taxon>
        <taxon>Agaricomycetes</taxon>
        <taxon>Agaricomycetidae</taxon>
        <taxon>Agaricales</taxon>
        <taxon>Agaricales incertae sedis</taxon>
        <taxon>Dendrothele</taxon>
    </lineage>
</organism>
<evidence type="ECO:0000313" key="1">
    <source>
        <dbReference type="EMBL" id="THU76286.1"/>
    </source>
</evidence>
<dbReference type="AlphaFoldDB" id="A0A4S8KL47"/>
<gene>
    <name evidence="1" type="ORF">K435DRAFT_787279</name>
</gene>
<keyword evidence="2" id="KW-1185">Reference proteome</keyword>
<dbReference type="EMBL" id="ML181017">
    <property type="protein sequence ID" value="THU76286.1"/>
    <property type="molecule type" value="Genomic_DNA"/>
</dbReference>
<name>A0A4S8KL47_DENBC</name>
<sequence length="72" mass="8570">MAHGRPLSQDLRCSLIHMDCHLHLEDVVKYSGLPRCTVQHTFEDYWTEGHGRHTRIMEAQRRARKSWEELGR</sequence>
<dbReference type="OrthoDB" id="3264182at2759"/>
<dbReference type="Proteomes" id="UP000297245">
    <property type="component" value="Unassembled WGS sequence"/>
</dbReference>
<proteinExistence type="predicted"/>
<evidence type="ECO:0000313" key="2">
    <source>
        <dbReference type="Proteomes" id="UP000297245"/>
    </source>
</evidence>
<protein>
    <submittedName>
        <fullName evidence="1">Uncharacterized protein</fullName>
    </submittedName>
</protein>
<accession>A0A4S8KL47</accession>
<reference evidence="1 2" key="1">
    <citation type="journal article" date="2019" name="Nat. Ecol. Evol.">
        <title>Megaphylogeny resolves global patterns of mushroom evolution.</title>
        <authorList>
            <person name="Varga T."/>
            <person name="Krizsan K."/>
            <person name="Foldi C."/>
            <person name="Dima B."/>
            <person name="Sanchez-Garcia M."/>
            <person name="Sanchez-Ramirez S."/>
            <person name="Szollosi G.J."/>
            <person name="Szarkandi J.G."/>
            <person name="Papp V."/>
            <person name="Albert L."/>
            <person name="Andreopoulos W."/>
            <person name="Angelini C."/>
            <person name="Antonin V."/>
            <person name="Barry K.W."/>
            <person name="Bougher N.L."/>
            <person name="Buchanan P."/>
            <person name="Buyck B."/>
            <person name="Bense V."/>
            <person name="Catcheside P."/>
            <person name="Chovatia M."/>
            <person name="Cooper J."/>
            <person name="Damon W."/>
            <person name="Desjardin D."/>
            <person name="Finy P."/>
            <person name="Geml J."/>
            <person name="Haridas S."/>
            <person name="Hughes K."/>
            <person name="Justo A."/>
            <person name="Karasinski D."/>
            <person name="Kautmanova I."/>
            <person name="Kiss B."/>
            <person name="Kocsube S."/>
            <person name="Kotiranta H."/>
            <person name="LaButti K.M."/>
            <person name="Lechner B.E."/>
            <person name="Liimatainen K."/>
            <person name="Lipzen A."/>
            <person name="Lukacs Z."/>
            <person name="Mihaltcheva S."/>
            <person name="Morgado L.N."/>
            <person name="Niskanen T."/>
            <person name="Noordeloos M.E."/>
            <person name="Ohm R.A."/>
            <person name="Ortiz-Santana B."/>
            <person name="Ovrebo C."/>
            <person name="Racz N."/>
            <person name="Riley R."/>
            <person name="Savchenko A."/>
            <person name="Shiryaev A."/>
            <person name="Soop K."/>
            <person name="Spirin V."/>
            <person name="Szebenyi C."/>
            <person name="Tomsovsky M."/>
            <person name="Tulloss R.E."/>
            <person name="Uehling J."/>
            <person name="Grigoriev I.V."/>
            <person name="Vagvolgyi C."/>
            <person name="Papp T."/>
            <person name="Martin F.M."/>
            <person name="Miettinen O."/>
            <person name="Hibbett D.S."/>
            <person name="Nagy L.G."/>
        </authorList>
    </citation>
    <scope>NUCLEOTIDE SEQUENCE [LARGE SCALE GENOMIC DNA]</scope>
    <source>
        <strain evidence="1 2">CBS 962.96</strain>
    </source>
</reference>